<evidence type="ECO:0000256" key="2">
    <source>
        <dbReference type="ARBA" id="ARBA00022695"/>
    </source>
</evidence>
<keyword evidence="1" id="KW-0808">Transferase</keyword>
<dbReference type="CDD" id="cd01647">
    <property type="entry name" value="RT_LTR"/>
    <property type="match status" value="1"/>
</dbReference>
<keyword evidence="4" id="KW-0378">Hydrolase</keyword>
<dbReference type="Pfam" id="PF00078">
    <property type="entry name" value="RVT_1"/>
    <property type="match status" value="1"/>
</dbReference>
<keyword evidence="3" id="KW-0540">Nuclease</keyword>
<evidence type="ECO:0000256" key="3">
    <source>
        <dbReference type="ARBA" id="ARBA00022722"/>
    </source>
</evidence>
<dbReference type="PANTHER" id="PTHR37984:SF5">
    <property type="entry name" value="PROTEIN NYNRIN-LIKE"/>
    <property type="match status" value="1"/>
</dbReference>
<evidence type="ECO:0000256" key="5">
    <source>
        <dbReference type="ARBA" id="ARBA00023268"/>
    </source>
</evidence>
<feature type="domain" description="Reverse transcriptase" evidence="8">
    <location>
        <begin position="742"/>
        <end position="937"/>
    </location>
</feature>
<reference evidence="9" key="1">
    <citation type="submission" date="2023-07" db="EMBL/GenBank/DDBJ databases">
        <title>A chromosome-level genome assembly of Lolium multiflorum.</title>
        <authorList>
            <person name="Chen Y."/>
            <person name="Copetti D."/>
            <person name="Kolliker R."/>
            <person name="Studer B."/>
        </authorList>
    </citation>
    <scope>NUCLEOTIDE SEQUENCE</scope>
    <source>
        <strain evidence="9">02402/16</strain>
        <tissue evidence="9">Leaf</tissue>
    </source>
</reference>
<dbReference type="InterPro" id="IPR000477">
    <property type="entry name" value="RT_dom"/>
</dbReference>
<organism evidence="9 10">
    <name type="scientific">Lolium multiflorum</name>
    <name type="common">Italian ryegrass</name>
    <name type="synonym">Lolium perenne subsp. multiflorum</name>
    <dbReference type="NCBI Taxonomy" id="4521"/>
    <lineage>
        <taxon>Eukaryota</taxon>
        <taxon>Viridiplantae</taxon>
        <taxon>Streptophyta</taxon>
        <taxon>Embryophyta</taxon>
        <taxon>Tracheophyta</taxon>
        <taxon>Spermatophyta</taxon>
        <taxon>Magnoliopsida</taxon>
        <taxon>Liliopsida</taxon>
        <taxon>Poales</taxon>
        <taxon>Poaceae</taxon>
        <taxon>BOP clade</taxon>
        <taxon>Pooideae</taxon>
        <taxon>Poodae</taxon>
        <taxon>Poeae</taxon>
        <taxon>Poeae Chloroplast Group 2 (Poeae type)</taxon>
        <taxon>Loliodinae</taxon>
        <taxon>Loliinae</taxon>
        <taxon>Lolium</taxon>
    </lineage>
</organism>
<keyword evidence="5" id="KW-0511">Multifunctional enzyme</keyword>
<evidence type="ECO:0000259" key="8">
    <source>
        <dbReference type="PROSITE" id="PS50878"/>
    </source>
</evidence>
<evidence type="ECO:0000256" key="7">
    <source>
        <dbReference type="SAM" id="MobiDB-lite"/>
    </source>
</evidence>
<dbReference type="InterPro" id="IPR041577">
    <property type="entry name" value="RT_RNaseH_2"/>
</dbReference>
<comment type="caution">
    <text evidence="9">The sequence shown here is derived from an EMBL/GenBank/DDBJ whole genome shotgun (WGS) entry which is preliminary data.</text>
</comment>
<keyword evidence="2" id="KW-0548">Nucleotidyltransferase</keyword>
<dbReference type="InterPro" id="IPR043502">
    <property type="entry name" value="DNA/RNA_pol_sf"/>
</dbReference>
<dbReference type="PANTHER" id="PTHR37984">
    <property type="entry name" value="PROTEIN CBG26694"/>
    <property type="match status" value="1"/>
</dbReference>
<keyword evidence="6" id="KW-0175">Coiled coil</keyword>
<evidence type="ECO:0000313" key="9">
    <source>
        <dbReference type="EMBL" id="KAK1649622.1"/>
    </source>
</evidence>
<dbReference type="EMBL" id="JAUUTY010000004">
    <property type="protein sequence ID" value="KAK1649622.1"/>
    <property type="molecule type" value="Genomic_DNA"/>
</dbReference>
<gene>
    <name evidence="9" type="ORF">QYE76_067427</name>
</gene>
<evidence type="ECO:0000256" key="6">
    <source>
        <dbReference type="SAM" id="Coils"/>
    </source>
</evidence>
<protein>
    <recommendedName>
        <fullName evidence="8">Reverse transcriptase domain-containing protein</fullName>
    </recommendedName>
</protein>
<sequence length="1261" mass="145090">MEPYVQTETYDLENGGSLVFERDLYLVSEKLERPPPQFHGVRIHNTPAGEQQWMITADLKGSSEPPISERILFSFKAYSWVDGLAHALQEGLARVCGQNIAALRGSRFAHFARHDTMGEPMALSSHPVLKIHVQHLDFMLHETRKDLELTRVHSHRAQMALAHHADAIRLLAKDRRSLRLQRAKNVATITRLREKIRTLEVTVRTQQDQIQEMEEDGEDIQGGDDFLSDDNDFEDDEFTDEEDYEFLELQRMGSFPSMWMKTMRNSCTSFTYVDNREQLEVAGVEAAEKVLFATHYLSGPARAWWTSARAMNAGQMMTWEDFKLKFSKYHVPQGLIKKMRDEFRELKQGRMSVVEYRDRFLTLSRYAPDETDTNEKRKERKNFDKYHEPYKDKTDSPKGKCIEIKTVDHVLPEAYIEKTPFPAKMKEYSVITSVVNKSAKKPIEPEEQIKVEPAVAIVKDLVTENVEDGHIIFCEDASNIVSHPNKYRKASVPVLSVRIGDHCYYGLCDIGASISAIPYELYTEIMHEIGSCELEDIDVVIRLANRETISPIGIVRDVEVLCDCKKEKIVTKFAGESYEFNFSKFAKTPYKADLPNDDFRVEQCASIALAPNNPLQQHLENSESEVFREERDELDEIFLRQPILKHDLPVEDLGVTLPPKEDPVFDLKPLPDNLKYAYIDDKKTYPVIISAKLSDIEEERLLEILKKHRGAIGYTLDDLKGISPAICQHAINIEDGAKPVVEHQRRLIPKMKDVKGGITVVPNDNDELIPQRVVVGYRMCIDFRKVNKFTKKDHYPLPFIDQMLERLSKNTHFCFLDGYSGFSQIAVRAKDQEKTTFTCPYGTYAYRRMPFGLCNAPATFQRCMSAIFHGFCENIVEVFMDDFSVYGNSFDNCLQNLDKVLQRCEETNLVLNWEKCHFMVNEGIVLGHKISERGIEVDRAKVEAIEKMPYPRDVKGIRSILGHAGFYRRFIKDFSKISKPLTNLLQKDVPFVFDDDCKEAFETLKKALTTAPIVEPPDWNLPFEIMCDASDFAVGAVLGQRVDKKLNFRSYIVDSKVTYILIMYLMEKKDAKPRLIRWVLLLQEFDLHIVDRKGADNPVADNLSRLENIAYDPVPVNDSFPNEQLAAIKGLLPPALSLNSFPCVEEAIRVTDEFCDQYRALRREVEILQEENKRLRRMLEYYSIPITRPPPPHLDNNESLRVLVQNCQTEKLKLKEIFKKRENHHHRRSNSSSVLASPWFVPSLGECRGITSSLSLSFTIK</sequence>
<name>A0AAD8WD04_LOLMU</name>
<dbReference type="AlphaFoldDB" id="A0AAD8WD04"/>
<keyword evidence="10" id="KW-1185">Reference proteome</keyword>
<proteinExistence type="predicted"/>
<dbReference type="Pfam" id="PF03732">
    <property type="entry name" value="Retrotrans_gag"/>
    <property type="match status" value="1"/>
</dbReference>
<dbReference type="SUPFAM" id="SSF56672">
    <property type="entry name" value="DNA/RNA polymerases"/>
    <property type="match status" value="1"/>
</dbReference>
<dbReference type="InterPro" id="IPR050951">
    <property type="entry name" value="Retrovirus_Pol_polyprotein"/>
</dbReference>
<feature type="region of interest" description="Disordered" evidence="7">
    <location>
        <begin position="370"/>
        <end position="394"/>
    </location>
</feature>
<dbReference type="Gene3D" id="3.30.70.270">
    <property type="match status" value="2"/>
</dbReference>
<dbReference type="InterPro" id="IPR005162">
    <property type="entry name" value="Retrotrans_gag_dom"/>
</dbReference>
<evidence type="ECO:0000256" key="4">
    <source>
        <dbReference type="ARBA" id="ARBA00022759"/>
    </source>
</evidence>
<feature type="coiled-coil region" evidence="6">
    <location>
        <begin position="1151"/>
        <end position="1178"/>
    </location>
</feature>
<feature type="coiled-coil region" evidence="6">
    <location>
        <begin position="189"/>
        <end position="216"/>
    </location>
</feature>
<dbReference type="PROSITE" id="PS50878">
    <property type="entry name" value="RT_POL"/>
    <property type="match status" value="1"/>
</dbReference>
<dbReference type="Pfam" id="PF17919">
    <property type="entry name" value="RT_RNaseH_2"/>
    <property type="match status" value="1"/>
</dbReference>
<accession>A0AAD8WD04</accession>
<dbReference type="GO" id="GO:0004519">
    <property type="term" value="F:endonuclease activity"/>
    <property type="evidence" value="ECO:0007669"/>
    <property type="project" value="UniProtKB-KW"/>
</dbReference>
<feature type="compositionally biased region" description="Basic and acidic residues" evidence="7">
    <location>
        <begin position="373"/>
        <end position="394"/>
    </location>
</feature>
<evidence type="ECO:0000313" key="10">
    <source>
        <dbReference type="Proteomes" id="UP001231189"/>
    </source>
</evidence>
<dbReference type="FunFam" id="3.30.70.270:FF:000026">
    <property type="entry name" value="Transposon Ty3-G Gag-Pol polyprotein"/>
    <property type="match status" value="1"/>
</dbReference>
<dbReference type="GO" id="GO:0016779">
    <property type="term" value="F:nucleotidyltransferase activity"/>
    <property type="evidence" value="ECO:0007669"/>
    <property type="project" value="UniProtKB-KW"/>
</dbReference>
<keyword evidence="4" id="KW-0255">Endonuclease</keyword>
<dbReference type="InterPro" id="IPR021109">
    <property type="entry name" value="Peptidase_aspartic_dom_sf"/>
</dbReference>
<dbReference type="Gene3D" id="2.40.70.10">
    <property type="entry name" value="Acid Proteases"/>
    <property type="match status" value="1"/>
</dbReference>
<dbReference type="Gene3D" id="3.10.10.10">
    <property type="entry name" value="HIV Type 1 Reverse Transcriptase, subunit A, domain 1"/>
    <property type="match status" value="1"/>
</dbReference>
<dbReference type="InterPro" id="IPR043128">
    <property type="entry name" value="Rev_trsase/Diguanyl_cyclase"/>
</dbReference>
<evidence type="ECO:0000256" key="1">
    <source>
        <dbReference type="ARBA" id="ARBA00022679"/>
    </source>
</evidence>
<dbReference type="Proteomes" id="UP001231189">
    <property type="component" value="Unassembled WGS sequence"/>
</dbReference>